<keyword evidence="2" id="KW-1185">Reference proteome</keyword>
<accession>A0ABN1JA41</accession>
<name>A0ABN1JA41_9CLOT</name>
<evidence type="ECO:0000313" key="1">
    <source>
        <dbReference type="EMBL" id="GAA0733526.1"/>
    </source>
</evidence>
<organism evidence="1 2">
    <name type="scientific">Clostridium oceanicum</name>
    <dbReference type="NCBI Taxonomy" id="1543"/>
    <lineage>
        <taxon>Bacteria</taxon>
        <taxon>Bacillati</taxon>
        <taxon>Bacillota</taxon>
        <taxon>Clostridia</taxon>
        <taxon>Eubacteriales</taxon>
        <taxon>Clostridiaceae</taxon>
        <taxon>Clostridium</taxon>
    </lineage>
</organism>
<evidence type="ECO:0000313" key="2">
    <source>
        <dbReference type="Proteomes" id="UP001501510"/>
    </source>
</evidence>
<proteinExistence type="predicted"/>
<protein>
    <recommendedName>
        <fullName evidence="3">DUF4280 domain-containing protein</fullName>
    </recommendedName>
</protein>
<dbReference type="EMBL" id="BAAACG010000003">
    <property type="protein sequence ID" value="GAA0733526.1"/>
    <property type="molecule type" value="Genomic_DNA"/>
</dbReference>
<gene>
    <name evidence="1" type="ORF">GCM10008906_04520</name>
</gene>
<comment type="caution">
    <text evidence="1">The sequence shown here is derived from an EMBL/GenBank/DDBJ whole genome shotgun (WGS) entry which is preliminary data.</text>
</comment>
<dbReference type="Proteomes" id="UP001501510">
    <property type="component" value="Unassembled WGS sequence"/>
</dbReference>
<sequence length="93" mass="10079">MKEDFINSTPTNKTIKDTINPDKYSILPCPKGCSLSAGFEASLNPKNVIIEEAASDKLLNASAMTAILFEISPINNFAINNNTLHKIPTTLAK</sequence>
<evidence type="ECO:0008006" key="3">
    <source>
        <dbReference type="Google" id="ProtNLM"/>
    </source>
</evidence>
<reference evidence="1 2" key="1">
    <citation type="journal article" date="2019" name="Int. J. Syst. Evol. Microbiol.">
        <title>The Global Catalogue of Microorganisms (GCM) 10K type strain sequencing project: providing services to taxonomists for standard genome sequencing and annotation.</title>
        <authorList>
            <consortium name="The Broad Institute Genomics Platform"/>
            <consortium name="The Broad Institute Genome Sequencing Center for Infectious Disease"/>
            <person name="Wu L."/>
            <person name="Ma J."/>
        </authorList>
    </citation>
    <scope>NUCLEOTIDE SEQUENCE [LARGE SCALE GENOMIC DNA]</scope>
    <source>
        <strain evidence="1 2">JCM 1407</strain>
    </source>
</reference>